<reference evidence="1 2" key="1">
    <citation type="submission" date="2018-06" db="EMBL/GenBank/DDBJ databases">
        <authorList>
            <consortium name="Pathogen Informatics"/>
            <person name="Doyle S."/>
        </authorList>
    </citation>
    <scope>NUCLEOTIDE SEQUENCE [LARGE SCALE GENOMIC DNA]</scope>
    <source>
        <strain evidence="1 2">NCTC13296</strain>
    </source>
</reference>
<evidence type="ECO:0000313" key="1">
    <source>
        <dbReference type="EMBL" id="SUE16768.1"/>
    </source>
</evidence>
<dbReference type="PANTHER" id="PTHR34724">
    <property type="entry name" value="OS12G0596101 PROTEIN"/>
    <property type="match status" value="1"/>
</dbReference>
<evidence type="ECO:0000313" key="2">
    <source>
        <dbReference type="Proteomes" id="UP000254569"/>
    </source>
</evidence>
<dbReference type="EMBL" id="UGVI01000001">
    <property type="protein sequence ID" value="SUE16768.1"/>
    <property type="molecule type" value="Genomic_DNA"/>
</dbReference>
<dbReference type="AlphaFoldDB" id="A0A379M5G6"/>
<proteinExistence type="predicted"/>
<dbReference type="Proteomes" id="UP000254569">
    <property type="component" value="Unassembled WGS sequence"/>
</dbReference>
<name>A0A379M5G6_9NOCA</name>
<protein>
    <submittedName>
        <fullName evidence="1">Uncharacterized protein</fullName>
    </submittedName>
</protein>
<gene>
    <name evidence="1" type="ORF">NCTC13296_03661</name>
</gene>
<organism evidence="1 2">
    <name type="scientific">Rhodococcus gordoniae</name>
    <dbReference type="NCBI Taxonomy" id="223392"/>
    <lineage>
        <taxon>Bacteria</taxon>
        <taxon>Bacillati</taxon>
        <taxon>Actinomycetota</taxon>
        <taxon>Actinomycetes</taxon>
        <taxon>Mycobacteriales</taxon>
        <taxon>Nocardiaceae</taxon>
        <taxon>Rhodococcus</taxon>
    </lineage>
</organism>
<keyword evidence="2" id="KW-1185">Reference proteome</keyword>
<accession>A0A379M5G6</accession>
<dbReference type="PANTHER" id="PTHR34724:SF2">
    <property type="entry name" value="OS12G0596101 PROTEIN"/>
    <property type="match status" value="1"/>
</dbReference>
<sequence>MCYPVACPNCGKTGWGGCGQHVDAVLRSVPAADRCTCGQDTVPARAERRGIRSLFRR</sequence>